<evidence type="ECO:0000256" key="6">
    <source>
        <dbReference type="PIRSR" id="PIRSR600715-1"/>
    </source>
</evidence>
<evidence type="ECO:0000256" key="1">
    <source>
        <dbReference type="ARBA" id="ARBA00004141"/>
    </source>
</evidence>
<gene>
    <name evidence="8" type="ORF">CO054_01000</name>
</gene>
<accession>A0A2M8ET24</accession>
<dbReference type="PANTHER" id="PTHR22926">
    <property type="entry name" value="PHOSPHO-N-ACETYLMURAMOYL-PENTAPEPTIDE-TRANSFERASE"/>
    <property type="match status" value="1"/>
</dbReference>
<feature type="transmembrane region" description="Helical" evidence="7">
    <location>
        <begin position="178"/>
        <end position="197"/>
    </location>
</feature>
<dbReference type="GO" id="GO:0016780">
    <property type="term" value="F:phosphotransferase activity, for other substituted phosphate groups"/>
    <property type="evidence" value="ECO:0007669"/>
    <property type="project" value="InterPro"/>
</dbReference>
<dbReference type="PROSITE" id="PS01348">
    <property type="entry name" value="MRAY_2"/>
    <property type="match status" value="1"/>
</dbReference>
<evidence type="ECO:0000256" key="7">
    <source>
        <dbReference type="SAM" id="Phobius"/>
    </source>
</evidence>
<keyword evidence="4 7" id="KW-1133">Transmembrane helix</keyword>
<dbReference type="GO" id="GO:0071555">
    <property type="term" value="P:cell wall organization"/>
    <property type="evidence" value="ECO:0007669"/>
    <property type="project" value="TreeGrafter"/>
</dbReference>
<evidence type="ECO:0000256" key="2">
    <source>
        <dbReference type="ARBA" id="ARBA00022679"/>
    </source>
</evidence>
<proteinExistence type="predicted"/>
<evidence type="ECO:0008006" key="10">
    <source>
        <dbReference type="Google" id="ProtNLM"/>
    </source>
</evidence>
<sequence length="238" mass="26277">MTNLLPLALGLVMFSFLVTSVFVVPFINLLYKLRLTRKKEAPRNGKVPLFDKLHDKKAGTPVGGGVLLIVVVCLLFAMIFPIASRMGVFIETAYNRRDELAVIFFTFISFGILGIIDDLVKTFGRPVRGVLGRVFGLSRKQKFFLQWILGFIIGWLIYHNLGVHILNIPLLGKVLDLGIWYAPFAALVIVSFTNAFNITDGLDGLSCGLLMICLICFIVIAAGGLDTPLSIFIAIWLG</sequence>
<organism evidence="8 9">
    <name type="scientific">Candidatus Shapirobacteria bacterium CG_4_9_14_0_2_um_filter_39_11</name>
    <dbReference type="NCBI Taxonomy" id="1974478"/>
    <lineage>
        <taxon>Bacteria</taxon>
        <taxon>Candidatus Shapironibacteriota</taxon>
    </lineage>
</organism>
<reference evidence="9" key="1">
    <citation type="submission" date="2017-09" db="EMBL/GenBank/DDBJ databases">
        <title>Depth-based differentiation of microbial function through sediment-hosted aquifers and enrichment of novel symbionts in the deep terrestrial subsurface.</title>
        <authorList>
            <person name="Probst A.J."/>
            <person name="Ladd B."/>
            <person name="Jarett J.K."/>
            <person name="Geller-Mcgrath D.E."/>
            <person name="Sieber C.M.K."/>
            <person name="Emerson J.B."/>
            <person name="Anantharaman K."/>
            <person name="Thomas B.C."/>
            <person name="Malmstrom R."/>
            <person name="Stieglmeier M."/>
            <person name="Klingl A."/>
            <person name="Woyke T."/>
            <person name="Ryan C.M."/>
            <person name="Banfield J.F."/>
        </authorList>
    </citation>
    <scope>NUCLEOTIDE SEQUENCE [LARGE SCALE GENOMIC DNA]</scope>
</reference>
<keyword evidence="3 7" id="KW-0812">Transmembrane</keyword>
<feature type="non-terminal residue" evidence="8">
    <location>
        <position position="238"/>
    </location>
</feature>
<dbReference type="GO" id="GO:0046872">
    <property type="term" value="F:metal ion binding"/>
    <property type="evidence" value="ECO:0007669"/>
    <property type="project" value="UniProtKB-KW"/>
</dbReference>
<dbReference type="AlphaFoldDB" id="A0A2M8ET24"/>
<dbReference type="InterPro" id="IPR000715">
    <property type="entry name" value="Glycosyl_transferase_4"/>
</dbReference>
<comment type="cofactor">
    <cofactor evidence="6">
        <name>Mg(2+)</name>
        <dbReference type="ChEBI" id="CHEBI:18420"/>
    </cofactor>
</comment>
<evidence type="ECO:0000313" key="9">
    <source>
        <dbReference type="Proteomes" id="UP000229816"/>
    </source>
</evidence>
<keyword evidence="6" id="KW-0479">Metal-binding</keyword>
<dbReference type="Proteomes" id="UP000229816">
    <property type="component" value="Unassembled WGS sequence"/>
</dbReference>
<comment type="caution">
    <text evidence="8">The sequence shown here is derived from an EMBL/GenBank/DDBJ whole genome shotgun (WGS) entry which is preliminary data.</text>
</comment>
<feature type="transmembrane region" description="Helical" evidence="7">
    <location>
        <begin position="6"/>
        <end position="31"/>
    </location>
</feature>
<dbReference type="PANTHER" id="PTHR22926:SF5">
    <property type="entry name" value="PHOSPHO-N-ACETYLMURAMOYL-PENTAPEPTIDE-TRANSFERASE HOMOLOG"/>
    <property type="match status" value="1"/>
</dbReference>
<feature type="binding site" evidence="6">
    <location>
        <position position="197"/>
    </location>
    <ligand>
        <name>Mg(2+)</name>
        <dbReference type="ChEBI" id="CHEBI:18420"/>
    </ligand>
</feature>
<feature type="transmembrane region" description="Helical" evidence="7">
    <location>
        <begin position="62"/>
        <end position="80"/>
    </location>
</feature>
<protein>
    <recommendedName>
        <fullName evidence="10">Phospho-N-acetylmuramoyl-pentapeptide-transferase</fullName>
    </recommendedName>
</protein>
<dbReference type="GO" id="GO:0005886">
    <property type="term" value="C:plasma membrane"/>
    <property type="evidence" value="ECO:0007669"/>
    <property type="project" value="TreeGrafter"/>
</dbReference>
<comment type="subcellular location">
    <subcellularLocation>
        <location evidence="1">Membrane</location>
        <topology evidence="1">Multi-pass membrane protein</topology>
    </subcellularLocation>
</comment>
<keyword evidence="2" id="KW-0808">Transferase</keyword>
<dbReference type="Pfam" id="PF00953">
    <property type="entry name" value="Glycos_transf_4"/>
    <property type="match status" value="1"/>
</dbReference>
<feature type="transmembrane region" description="Helical" evidence="7">
    <location>
        <begin position="141"/>
        <end position="158"/>
    </location>
</feature>
<dbReference type="InterPro" id="IPR018480">
    <property type="entry name" value="PNAcMuramoyl-5peptid_Trfase_CS"/>
</dbReference>
<keyword evidence="6" id="KW-0460">Magnesium</keyword>
<feature type="transmembrane region" description="Helical" evidence="7">
    <location>
        <begin position="209"/>
        <end position="237"/>
    </location>
</feature>
<name>A0A2M8ET24_9BACT</name>
<keyword evidence="5 7" id="KW-0472">Membrane</keyword>
<evidence type="ECO:0000313" key="8">
    <source>
        <dbReference type="EMBL" id="PJC28277.1"/>
    </source>
</evidence>
<evidence type="ECO:0000256" key="3">
    <source>
        <dbReference type="ARBA" id="ARBA00022692"/>
    </source>
</evidence>
<feature type="transmembrane region" description="Helical" evidence="7">
    <location>
        <begin position="100"/>
        <end position="120"/>
    </location>
</feature>
<evidence type="ECO:0000256" key="5">
    <source>
        <dbReference type="ARBA" id="ARBA00023136"/>
    </source>
</evidence>
<dbReference type="GO" id="GO:0044038">
    <property type="term" value="P:cell wall macromolecule biosynthetic process"/>
    <property type="evidence" value="ECO:0007669"/>
    <property type="project" value="TreeGrafter"/>
</dbReference>
<dbReference type="EMBL" id="PFSF01000022">
    <property type="protein sequence ID" value="PJC28277.1"/>
    <property type="molecule type" value="Genomic_DNA"/>
</dbReference>
<evidence type="ECO:0000256" key="4">
    <source>
        <dbReference type="ARBA" id="ARBA00022989"/>
    </source>
</evidence>